<dbReference type="SMART" id="SM00409">
    <property type="entry name" value="IG"/>
    <property type="match status" value="4"/>
</dbReference>
<gene>
    <name evidence="5" type="ORF">ANANG_G00006070</name>
</gene>
<keyword evidence="2" id="KW-1133">Transmembrane helix</keyword>
<reference evidence="5" key="1">
    <citation type="submission" date="2021-01" db="EMBL/GenBank/DDBJ databases">
        <title>A chromosome-scale assembly of European eel, Anguilla anguilla.</title>
        <authorList>
            <person name="Henkel C."/>
            <person name="Jong-Raadsen S.A."/>
            <person name="Dufour S."/>
            <person name="Weltzien F.-A."/>
            <person name="Palstra A.P."/>
            <person name="Pelster B."/>
            <person name="Spaink H.P."/>
            <person name="Van Den Thillart G.E."/>
            <person name="Jansen H."/>
            <person name="Zahm M."/>
            <person name="Klopp C."/>
            <person name="Cedric C."/>
            <person name="Louis A."/>
            <person name="Berthelot C."/>
            <person name="Parey E."/>
            <person name="Roest Crollius H."/>
            <person name="Montfort J."/>
            <person name="Robinson-Rechavi M."/>
            <person name="Bucao C."/>
            <person name="Bouchez O."/>
            <person name="Gislard M."/>
            <person name="Lluch J."/>
            <person name="Milhes M."/>
            <person name="Lampietro C."/>
            <person name="Lopez Roques C."/>
            <person name="Donnadieu C."/>
            <person name="Braasch I."/>
            <person name="Desvignes T."/>
            <person name="Postlethwait J."/>
            <person name="Bobe J."/>
            <person name="Guiguen Y."/>
            <person name="Dirks R."/>
        </authorList>
    </citation>
    <scope>NUCLEOTIDE SEQUENCE</scope>
    <source>
        <strain evidence="5">Tag_6206</strain>
        <tissue evidence="5">Liver</tissue>
    </source>
</reference>
<feature type="transmembrane region" description="Helical" evidence="2">
    <location>
        <begin position="424"/>
        <end position="448"/>
    </location>
</feature>
<feature type="domain" description="Ig-like" evidence="4">
    <location>
        <begin position="328"/>
        <end position="414"/>
    </location>
</feature>
<evidence type="ECO:0000313" key="5">
    <source>
        <dbReference type="EMBL" id="KAG5856252.1"/>
    </source>
</evidence>
<keyword evidence="3" id="KW-0732">Signal</keyword>
<dbReference type="Pfam" id="PF00047">
    <property type="entry name" value="ig"/>
    <property type="match status" value="1"/>
</dbReference>
<evidence type="ECO:0000259" key="4">
    <source>
        <dbReference type="PROSITE" id="PS50835"/>
    </source>
</evidence>
<dbReference type="PROSITE" id="PS50835">
    <property type="entry name" value="IG_LIKE"/>
    <property type="match status" value="2"/>
</dbReference>
<dbReference type="InterPro" id="IPR036179">
    <property type="entry name" value="Ig-like_dom_sf"/>
</dbReference>
<dbReference type="Gene3D" id="2.60.40.10">
    <property type="entry name" value="Immunoglobulins"/>
    <property type="match status" value="3"/>
</dbReference>
<dbReference type="SUPFAM" id="SSF48726">
    <property type="entry name" value="Immunoglobulin"/>
    <property type="match status" value="3"/>
</dbReference>
<proteinExistence type="predicted"/>
<keyword evidence="1" id="KW-0393">Immunoglobulin domain</keyword>
<dbReference type="InterPro" id="IPR013151">
    <property type="entry name" value="Immunoglobulin_dom"/>
</dbReference>
<dbReference type="AlphaFoldDB" id="A0A9D3MYX0"/>
<feature type="chain" id="PRO_5038757645" description="Ig-like domain-containing protein" evidence="3">
    <location>
        <begin position="19"/>
        <end position="479"/>
    </location>
</feature>
<comment type="caution">
    <text evidence="5">The sequence shown here is derived from an EMBL/GenBank/DDBJ whole genome shotgun (WGS) entry which is preliminary data.</text>
</comment>
<evidence type="ECO:0000256" key="2">
    <source>
        <dbReference type="SAM" id="Phobius"/>
    </source>
</evidence>
<feature type="domain" description="Ig-like" evidence="4">
    <location>
        <begin position="114"/>
        <end position="199"/>
    </location>
</feature>
<feature type="signal peptide" evidence="3">
    <location>
        <begin position="1"/>
        <end position="18"/>
    </location>
</feature>
<protein>
    <recommendedName>
        <fullName evidence="4">Ig-like domain-containing protein</fullName>
    </recommendedName>
</protein>
<organism evidence="5 6">
    <name type="scientific">Anguilla anguilla</name>
    <name type="common">European freshwater eel</name>
    <name type="synonym">Muraena anguilla</name>
    <dbReference type="NCBI Taxonomy" id="7936"/>
    <lineage>
        <taxon>Eukaryota</taxon>
        <taxon>Metazoa</taxon>
        <taxon>Chordata</taxon>
        <taxon>Craniata</taxon>
        <taxon>Vertebrata</taxon>
        <taxon>Euteleostomi</taxon>
        <taxon>Actinopterygii</taxon>
        <taxon>Neopterygii</taxon>
        <taxon>Teleostei</taxon>
        <taxon>Anguilliformes</taxon>
        <taxon>Anguillidae</taxon>
        <taxon>Anguilla</taxon>
    </lineage>
</organism>
<name>A0A9D3MYX0_ANGAN</name>
<dbReference type="InterPro" id="IPR003599">
    <property type="entry name" value="Ig_sub"/>
</dbReference>
<evidence type="ECO:0000256" key="1">
    <source>
        <dbReference type="ARBA" id="ARBA00023319"/>
    </source>
</evidence>
<sequence length="479" mass="52963">MKFVIWITVAVFTTQAEAIEVIYGQLGGSVTLPKEKWGGHKVTVRWSKGNSEHVYSQASMGGVPSIGQDMKDRVSLSRTDYSLIIKNLKPEDFTIFKCELRENWDSTSTEYRLCQITVIASPAILLASQTLSLKCTAEKSAVLTKIEWGGPQAQKVEGPRFESSGPDLRVTAVSVRDHGAWICTVTYGNRKATASASVTVVDLSPSPPQPLYPPLGSLTPSLLLPCSLHTKFDASSLAKVGFRGGSWAFAPFSWDVEQVGKGERLLLLSPQLRWETPQGQRVNGTALETDTFGTNLSIARKVPENGGLYTCTLDFQGGATLSRTLRVEVLRIVSSQRNPVLEGRELNLTCSLGHSSLNNLTVKWIAPRSSSVLSLPNATHRPLLSIPRVREKDKGTWQCQLLQDGKVLATARLNLKTERAPVDVWLLVSIGGAAVVLILLLALTFICVRRHRQRMLMRRRRKPKYCRCKHPQVKGFYRS</sequence>
<accession>A0A9D3MYX0</accession>
<dbReference type="InterPro" id="IPR007110">
    <property type="entry name" value="Ig-like_dom"/>
</dbReference>
<dbReference type="PANTHER" id="PTHR11422">
    <property type="entry name" value="T-CELL SURFACE GLYCOPROTEIN CD4"/>
    <property type="match status" value="1"/>
</dbReference>
<evidence type="ECO:0000256" key="3">
    <source>
        <dbReference type="SAM" id="SignalP"/>
    </source>
</evidence>
<keyword evidence="2" id="KW-0812">Transmembrane</keyword>
<evidence type="ECO:0000313" key="6">
    <source>
        <dbReference type="Proteomes" id="UP001044222"/>
    </source>
</evidence>
<dbReference type="EMBL" id="JAFIRN010000001">
    <property type="protein sequence ID" value="KAG5856252.1"/>
    <property type="molecule type" value="Genomic_DNA"/>
</dbReference>
<dbReference type="PANTHER" id="PTHR11422:SF0">
    <property type="entry name" value="T-CELL SURFACE GLYCOPROTEIN CD4"/>
    <property type="match status" value="1"/>
</dbReference>
<keyword evidence="2" id="KW-0472">Membrane</keyword>
<dbReference type="Proteomes" id="UP001044222">
    <property type="component" value="Unassembled WGS sequence"/>
</dbReference>
<dbReference type="InterPro" id="IPR013783">
    <property type="entry name" value="Ig-like_fold"/>
</dbReference>
<keyword evidence="6" id="KW-1185">Reference proteome</keyword>